<evidence type="ECO:0000313" key="3">
    <source>
        <dbReference type="EMBL" id="QJI02691.1"/>
    </source>
</evidence>
<dbReference type="CDD" id="cd00085">
    <property type="entry name" value="HNHc"/>
    <property type="match status" value="1"/>
</dbReference>
<keyword evidence="2" id="KW-0540">Nuclease</keyword>
<dbReference type="GO" id="GO:0004519">
    <property type="term" value="F:endonuclease activity"/>
    <property type="evidence" value="ECO:0007669"/>
    <property type="project" value="UniProtKB-KW"/>
</dbReference>
<keyword evidence="2" id="KW-0255">Endonuclease</keyword>
<keyword evidence="2" id="KW-0378">Hydrolase</keyword>
<accession>A0A6H1ZSJ0</accession>
<dbReference type="GO" id="GO:0003676">
    <property type="term" value="F:nucleic acid binding"/>
    <property type="evidence" value="ECO:0007669"/>
    <property type="project" value="InterPro"/>
</dbReference>
<reference evidence="2" key="1">
    <citation type="submission" date="2020-03" db="EMBL/GenBank/DDBJ databases">
        <title>The deep terrestrial virosphere.</title>
        <authorList>
            <person name="Holmfeldt K."/>
            <person name="Nilsson E."/>
            <person name="Simone D."/>
            <person name="Lopez-Fernandez M."/>
            <person name="Wu X."/>
            <person name="de Brujin I."/>
            <person name="Lundin D."/>
            <person name="Andersson A."/>
            <person name="Bertilsson S."/>
            <person name="Dopson M."/>
        </authorList>
    </citation>
    <scope>NUCLEOTIDE SEQUENCE</scope>
    <source>
        <strain evidence="2">TM448A01654</strain>
        <strain evidence="3">TM448B03531</strain>
    </source>
</reference>
<gene>
    <name evidence="2" type="ORF">TM448A01654_0005</name>
    <name evidence="3" type="ORF">TM448B03531_0014</name>
</gene>
<dbReference type="EMBL" id="MT144183">
    <property type="protein sequence ID" value="QJA50245.1"/>
    <property type="molecule type" value="Genomic_DNA"/>
</dbReference>
<dbReference type="Pfam" id="PF01844">
    <property type="entry name" value="HNH"/>
    <property type="match status" value="1"/>
</dbReference>
<protein>
    <submittedName>
        <fullName evidence="2">Putative homing endonuclease</fullName>
    </submittedName>
</protein>
<dbReference type="InterPro" id="IPR002711">
    <property type="entry name" value="HNH"/>
</dbReference>
<dbReference type="GO" id="GO:0008270">
    <property type="term" value="F:zinc ion binding"/>
    <property type="evidence" value="ECO:0007669"/>
    <property type="project" value="InterPro"/>
</dbReference>
<dbReference type="AlphaFoldDB" id="A0A6H1ZSJ0"/>
<dbReference type="Gene3D" id="1.10.30.50">
    <property type="match status" value="1"/>
</dbReference>
<proteinExistence type="predicted"/>
<dbReference type="InterPro" id="IPR003615">
    <property type="entry name" value="HNH_nuc"/>
</dbReference>
<dbReference type="SMART" id="SM00507">
    <property type="entry name" value="HNHc"/>
    <property type="match status" value="1"/>
</dbReference>
<sequence length="99" mass="11539">MSPMVRADYPKNWDELRAKVLERAGNKCELCGKANQSMSDRNTKVVLTIHHIDNQKHRDSLINLIALCQKCHLRLDLEHHIKNARKTRLEKSGKRLLPF</sequence>
<name>A0A6H1ZSJ0_9ZZZZ</name>
<feature type="domain" description="HNH nuclease" evidence="1">
    <location>
        <begin position="15"/>
        <end position="73"/>
    </location>
</feature>
<organism evidence="2">
    <name type="scientific">viral metagenome</name>
    <dbReference type="NCBI Taxonomy" id="1070528"/>
    <lineage>
        <taxon>unclassified sequences</taxon>
        <taxon>metagenomes</taxon>
        <taxon>organismal metagenomes</taxon>
    </lineage>
</organism>
<evidence type="ECO:0000313" key="2">
    <source>
        <dbReference type="EMBL" id="QJA50245.1"/>
    </source>
</evidence>
<dbReference type="EMBL" id="MT145022">
    <property type="protein sequence ID" value="QJI02691.1"/>
    <property type="molecule type" value="Genomic_DNA"/>
</dbReference>
<evidence type="ECO:0000259" key="1">
    <source>
        <dbReference type="SMART" id="SM00507"/>
    </source>
</evidence>